<feature type="compositionally biased region" description="Polar residues" evidence="8">
    <location>
        <begin position="185"/>
        <end position="196"/>
    </location>
</feature>
<evidence type="ECO:0000256" key="1">
    <source>
        <dbReference type="ARBA" id="ARBA00022723"/>
    </source>
</evidence>
<feature type="region of interest" description="Disordered" evidence="8">
    <location>
        <begin position="57"/>
        <end position="76"/>
    </location>
</feature>
<dbReference type="CDD" id="cd00067">
    <property type="entry name" value="GAL4"/>
    <property type="match status" value="1"/>
</dbReference>
<dbReference type="CDD" id="cd12148">
    <property type="entry name" value="fungal_TF_MHR"/>
    <property type="match status" value="1"/>
</dbReference>
<name>A0A8K0RPC0_9HYPO</name>
<dbReference type="OrthoDB" id="10018191at2759"/>
<evidence type="ECO:0000256" key="4">
    <source>
        <dbReference type="ARBA" id="ARBA00023015"/>
    </source>
</evidence>
<evidence type="ECO:0000256" key="8">
    <source>
        <dbReference type="SAM" id="MobiDB-lite"/>
    </source>
</evidence>
<feature type="compositionally biased region" description="Basic and acidic residues" evidence="8">
    <location>
        <begin position="64"/>
        <end position="75"/>
    </location>
</feature>
<dbReference type="InterPro" id="IPR036236">
    <property type="entry name" value="Znf_C2H2_sf"/>
</dbReference>
<evidence type="ECO:0000259" key="9">
    <source>
        <dbReference type="PROSITE" id="PS50048"/>
    </source>
</evidence>
<dbReference type="SUPFAM" id="SSF57667">
    <property type="entry name" value="beta-beta-alpha zinc fingers"/>
    <property type="match status" value="1"/>
</dbReference>
<dbReference type="SUPFAM" id="SSF57701">
    <property type="entry name" value="Zn2/Cys6 DNA-binding domain"/>
    <property type="match status" value="1"/>
</dbReference>
<dbReference type="Proteomes" id="UP000813427">
    <property type="component" value="Unassembled WGS sequence"/>
</dbReference>
<reference evidence="11" key="1">
    <citation type="journal article" date="2021" name="Nat. Commun.">
        <title>Genetic determinants of endophytism in the Arabidopsis root mycobiome.</title>
        <authorList>
            <person name="Mesny F."/>
            <person name="Miyauchi S."/>
            <person name="Thiergart T."/>
            <person name="Pickel B."/>
            <person name="Atanasova L."/>
            <person name="Karlsson M."/>
            <person name="Huettel B."/>
            <person name="Barry K.W."/>
            <person name="Haridas S."/>
            <person name="Chen C."/>
            <person name="Bauer D."/>
            <person name="Andreopoulos W."/>
            <person name="Pangilinan J."/>
            <person name="LaButti K."/>
            <person name="Riley R."/>
            <person name="Lipzen A."/>
            <person name="Clum A."/>
            <person name="Drula E."/>
            <person name="Henrissat B."/>
            <person name="Kohler A."/>
            <person name="Grigoriev I.V."/>
            <person name="Martin F.M."/>
            <person name="Hacquard S."/>
        </authorList>
    </citation>
    <scope>NUCLEOTIDE SEQUENCE</scope>
    <source>
        <strain evidence="11">MPI-SDFR-AT-0068</strain>
    </source>
</reference>
<dbReference type="InterPro" id="IPR001138">
    <property type="entry name" value="Zn2Cys6_DnaBD"/>
</dbReference>
<dbReference type="Pfam" id="PF00096">
    <property type="entry name" value="zf-C2H2"/>
    <property type="match status" value="1"/>
</dbReference>
<organism evidence="11 12">
    <name type="scientific">Fusarium tricinctum</name>
    <dbReference type="NCBI Taxonomy" id="61284"/>
    <lineage>
        <taxon>Eukaryota</taxon>
        <taxon>Fungi</taxon>
        <taxon>Dikarya</taxon>
        <taxon>Ascomycota</taxon>
        <taxon>Pezizomycotina</taxon>
        <taxon>Sordariomycetes</taxon>
        <taxon>Hypocreomycetidae</taxon>
        <taxon>Hypocreales</taxon>
        <taxon>Nectriaceae</taxon>
        <taxon>Fusarium</taxon>
        <taxon>Fusarium tricinctum species complex</taxon>
    </lineage>
</organism>
<dbReference type="AlphaFoldDB" id="A0A8K0RPC0"/>
<keyword evidence="6" id="KW-0539">Nucleus</keyword>
<dbReference type="GO" id="GO:0008270">
    <property type="term" value="F:zinc ion binding"/>
    <property type="evidence" value="ECO:0007669"/>
    <property type="project" value="UniProtKB-KW"/>
</dbReference>
<evidence type="ECO:0000256" key="3">
    <source>
        <dbReference type="ARBA" id="ARBA00022833"/>
    </source>
</evidence>
<keyword evidence="2 7" id="KW-0863">Zinc-finger</keyword>
<keyword evidence="5" id="KW-0804">Transcription</keyword>
<feature type="domain" description="Zn(2)-C6 fungal-type" evidence="9">
    <location>
        <begin position="79"/>
        <end position="108"/>
    </location>
</feature>
<dbReference type="Gene3D" id="3.30.160.60">
    <property type="entry name" value="Classic Zinc Finger"/>
    <property type="match status" value="2"/>
</dbReference>
<gene>
    <name evidence="11" type="ORF">BKA59DRAFT_407093</name>
</gene>
<dbReference type="GO" id="GO:0000981">
    <property type="term" value="F:DNA-binding transcription factor activity, RNA polymerase II-specific"/>
    <property type="evidence" value="ECO:0007669"/>
    <property type="project" value="InterPro"/>
</dbReference>
<keyword evidence="3" id="KW-0862">Zinc</keyword>
<feature type="compositionally biased region" description="Basic and acidic residues" evidence="8">
    <location>
        <begin position="113"/>
        <end position="132"/>
    </location>
</feature>
<protein>
    <submittedName>
        <fullName evidence="11">Uncharacterized protein</fullName>
    </submittedName>
</protein>
<dbReference type="GO" id="GO:0003677">
    <property type="term" value="F:DNA binding"/>
    <property type="evidence" value="ECO:0007669"/>
    <property type="project" value="InterPro"/>
</dbReference>
<keyword evidence="12" id="KW-1185">Reference proteome</keyword>
<feature type="region of interest" description="Disordered" evidence="8">
    <location>
        <begin position="150"/>
        <end position="196"/>
    </location>
</feature>
<sequence length="884" mass="99640">MTTQAAFFCETCNLPFHRKEHYQRHLRTHTKEKPFSCSECGQSFGRVDSLARHHTALHLGTEGQDSRSRQSERRRVSQACKPCGASKVRCDGERPCQRCQRQDIHCYYEPHAKRKMSEAGSDRSSAKRDRADSTVSADVVETINVDTSLVTDNSPISPPATIHDNSSNEVTHPDVYLPHQDPFNEPSQTEDSNNVQPIDPLLEMHQATSAEVVEQTSIAFGDNSMFMEFDITNAIPTPSMIFGNPFETTDWLNSNSDQSFPSLFLQNDLTFDTINDVWFDQASYGMPQLQQQQPVASLPTPASSMIDQSAIAELYSRSHSPTIDRDAVEPREYVPVSIEIDAQLTFPDLSHLGAEDVDGENLAHVEEIPDDVCRKISQAAIEMQNSSNFPRFRHLAIPPTPVLNAWVQLYFEYFHPVLPILHKSTFSSSKRHWLLVFTVAAIGAHFSSIKEAQACSRAMHELIRRQTSTMCELQNSNGRELWMSQTILLNQIGLRYGGERRSLEIAEFLQALPVTLGRRKRLFTNMFPMDKFAQLQLPRTQKWQIWLLDEERRRSGFAIWLLDSAFDAHFDLPRLMRLSELQISLPQPDDRWGASTAQCWANYPAVGNSSVGGLPTMERVIVDDSWRFVWSRTNTLGKQVMLQHLSNIIKDQSASQPGTSGFSCPDKLKASNVLTEFLALIENDQAEQSLDEVKASTTHKIMALTALMTHYTPIHNPLPTVVRYIYGKLDDSHREQIRNRWRSAPGQGRLGCFYAARILHLVRSSRCSHFGTPVSLLRAVLVLWLYSALAERLQDGFLYSPTAATVVLGPKALDNMENKDWIDGGWSRVKLPGIGNLLCAGGRGKLLDEAVVLMKSLKAWGISATYVQILLRLRARETTIAEGQ</sequence>
<dbReference type="PROSITE" id="PS50048">
    <property type="entry name" value="ZN2_CY6_FUNGAL_2"/>
    <property type="match status" value="1"/>
</dbReference>
<feature type="region of interest" description="Disordered" evidence="8">
    <location>
        <begin position="113"/>
        <end position="133"/>
    </location>
</feature>
<evidence type="ECO:0000256" key="7">
    <source>
        <dbReference type="PROSITE-ProRule" id="PRU00042"/>
    </source>
</evidence>
<dbReference type="PROSITE" id="PS00028">
    <property type="entry name" value="ZINC_FINGER_C2H2_1"/>
    <property type="match status" value="2"/>
</dbReference>
<dbReference type="InterPro" id="IPR013087">
    <property type="entry name" value="Znf_C2H2_type"/>
</dbReference>
<proteinExistence type="predicted"/>
<dbReference type="Pfam" id="PF00172">
    <property type="entry name" value="Zn_clus"/>
    <property type="match status" value="1"/>
</dbReference>
<dbReference type="Pfam" id="PF04082">
    <property type="entry name" value="Fungal_trans"/>
    <property type="match status" value="1"/>
</dbReference>
<dbReference type="Gene3D" id="4.10.240.10">
    <property type="entry name" value="Zn(2)-C6 fungal-type DNA-binding domain"/>
    <property type="match status" value="1"/>
</dbReference>
<evidence type="ECO:0000313" key="11">
    <source>
        <dbReference type="EMBL" id="KAH7235409.1"/>
    </source>
</evidence>
<evidence type="ECO:0000259" key="10">
    <source>
        <dbReference type="PROSITE" id="PS50157"/>
    </source>
</evidence>
<dbReference type="PANTHER" id="PTHR47660">
    <property type="entry name" value="TRANSCRIPTION FACTOR WITH C2H2 AND ZN(2)-CYS(6) DNA BINDING DOMAIN (EUROFUNG)-RELATED-RELATED"/>
    <property type="match status" value="1"/>
</dbReference>
<dbReference type="PROSITE" id="PS50157">
    <property type="entry name" value="ZINC_FINGER_C2H2_2"/>
    <property type="match status" value="2"/>
</dbReference>
<dbReference type="InterPro" id="IPR007219">
    <property type="entry name" value="XnlR_reg_dom"/>
</dbReference>
<dbReference type="SMART" id="SM00066">
    <property type="entry name" value="GAL4"/>
    <property type="match status" value="1"/>
</dbReference>
<dbReference type="GO" id="GO:0006351">
    <property type="term" value="P:DNA-templated transcription"/>
    <property type="evidence" value="ECO:0007669"/>
    <property type="project" value="InterPro"/>
</dbReference>
<evidence type="ECO:0000256" key="2">
    <source>
        <dbReference type="ARBA" id="ARBA00022771"/>
    </source>
</evidence>
<comment type="caution">
    <text evidence="11">The sequence shown here is derived from an EMBL/GenBank/DDBJ whole genome shotgun (WGS) entry which is preliminary data.</text>
</comment>
<dbReference type="EMBL" id="JAGPXF010000007">
    <property type="protein sequence ID" value="KAH7235409.1"/>
    <property type="molecule type" value="Genomic_DNA"/>
</dbReference>
<feature type="domain" description="C2H2-type" evidence="10">
    <location>
        <begin position="7"/>
        <end position="34"/>
    </location>
</feature>
<evidence type="ECO:0000256" key="6">
    <source>
        <dbReference type="ARBA" id="ARBA00023242"/>
    </source>
</evidence>
<feature type="domain" description="C2H2-type" evidence="10">
    <location>
        <begin position="35"/>
        <end position="63"/>
    </location>
</feature>
<accession>A0A8K0RPC0</accession>
<dbReference type="SMART" id="SM00355">
    <property type="entry name" value="ZnF_C2H2"/>
    <property type="match status" value="2"/>
</dbReference>
<dbReference type="FunFam" id="3.30.160.60:FF:002343">
    <property type="entry name" value="Zinc finger protein 33A"/>
    <property type="match status" value="1"/>
</dbReference>
<keyword evidence="1" id="KW-0479">Metal-binding</keyword>
<evidence type="ECO:0000313" key="12">
    <source>
        <dbReference type="Proteomes" id="UP000813427"/>
    </source>
</evidence>
<dbReference type="InterPro" id="IPR036864">
    <property type="entry name" value="Zn2-C6_fun-type_DNA-bd_sf"/>
</dbReference>
<keyword evidence="4" id="KW-0805">Transcription regulation</keyword>
<evidence type="ECO:0000256" key="5">
    <source>
        <dbReference type="ARBA" id="ARBA00023163"/>
    </source>
</evidence>